<reference evidence="3" key="1">
    <citation type="journal article" date="2015" name="Nature">
        <title>Complex archaea that bridge the gap between prokaryotes and eukaryotes.</title>
        <authorList>
            <person name="Spang A."/>
            <person name="Saw J.H."/>
            <person name="Jorgensen S.L."/>
            <person name="Zaremba-Niedzwiedzka K."/>
            <person name="Martijn J."/>
            <person name="Lind A.E."/>
            <person name="van Eijk R."/>
            <person name="Schleper C."/>
            <person name="Guy L."/>
            <person name="Ettema T.J."/>
        </authorList>
    </citation>
    <scope>NUCLEOTIDE SEQUENCE</scope>
</reference>
<protein>
    <recommendedName>
        <fullName evidence="2">HTH psq-type domain-containing protein</fullName>
    </recommendedName>
</protein>
<evidence type="ECO:0000313" key="3">
    <source>
        <dbReference type="EMBL" id="KKM22693.1"/>
    </source>
</evidence>
<accession>A0A0F9KKK0</accession>
<dbReference type="InterPro" id="IPR009057">
    <property type="entry name" value="Homeodomain-like_sf"/>
</dbReference>
<dbReference type="InterPro" id="IPR007889">
    <property type="entry name" value="HTH_Psq"/>
</dbReference>
<feature type="coiled-coil region" evidence="1">
    <location>
        <begin position="67"/>
        <end position="94"/>
    </location>
</feature>
<dbReference type="Pfam" id="PF05225">
    <property type="entry name" value="HTH_psq"/>
    <property type="match status" value="1"/>
</dbReference>
<comment type="caution">
    <text evidence="3">The sequence shown here is derived from an EMBL/GenBank/DDBJ whole genome shotgun (WGS) entry which is preliminary data.</text>
</comment>
<dbReference type="AlphaFoldDB" id="A0A0F9KKK0"/>
<dbReference type="Gene3D" id="1.10.10.60">
    <property type="entry name" value="Homeodomain-like"/>
    <property type="match status" value="1"/>
</dbReference>
<dbReference type="EMBL" id="LAZR01013281">
    <property type="protein sequence ID" value="KKM22693.1"/>
    <property type="molecule type" value="Genomic_DNA"/>
</dbReference>
<proteinExistence type="predicted"/>
<dbReference type="GO" id="GO:0003677">
    <property type="term" value="F:DNA binding"/>
    <property type="evidence" value="ECO:0007669"/>
    <property type="project" value="InterPro"/>
</dbReference>
<evidence type="ECO:0000256" key="1">
    <source>
        <dbReference type="SAM" id="Coils"/>
    </source>
</evidence>
<keyword evidence="1" id="KW-0175">Coiled coil</keyword>
<sequence>MAKADPALLQEAVNAVQKHGSVTNAAEELGIPRKTLSNRYNKAKDLGLTAGGPVFSVDQEIAVDAQLKRMAQEKRDTERKYREVLKQLENKDRALEEFGNFQQLADRALLEPISVAKKNKKDSEVTPVLCYSDLHFEEHVDSRTIDGLNHYNTGIATQRSESFSKIL</sequence>
<name>A0A0F9KKK0_9ZZZZ</name>
<evidence type="ECO:0000259" key="2">
    <source>
        <dbReference type="Pfam" id="PF05225"/>
    </source>
</evidence>
<organism evidence="3">
    <name type="scientific">marine sediment metagenome</name>
    <dbReference type="NCBI Taxonomy" id="412755"/>
    <lineage>
        <taxon>unclassified sequences</taxon>
        <taxon>metagenomes</taxon>
        <taxon>ecological metagenomes</taxon>
    </lineage>
</organism>
<feature type="domain" description="HTH psq-type" evidence="2">
    <location>
        <begin position="7"/>
        <end position="42"/>
    </location>
</feature>
<dbReference type="SUPFAM" id="SSF46689">
    <property type="entry name" value="Homeodomain-like"/>
    <property type="match status" value="1"/>
</dbReference>
<gene>
    <name evidence="3" type="ORF">LCGC14_1622690</name>
</gene>